<evidence type="ECO:0000313" key="4">
    <source>
        <dbReference type="Proteomes" id="UP000577707"/>
    </source>
</evidence>
<dbReference type="RefSeq" id="WP_229788209.1">
    <property type="nucleotide sequence ID" value="NZ_BMQT01000001.1"/>
</dbReference>
<comment type="caution">
    <text evidence="3">The sequence shown here is derived from an EMBL/GenBank/DDBJ whole genome shotgun (WGS) entry which is preliminary data.</text>
</comment>
<dbReference type="EMBL" id="JACHXG010000001">
    <property type="protein sequence ID" value="MBB3087344.1"/>
    <property type="molecule type" value="Genomic_DNA"/>
</dbReference>
<evidence type="ECO:0000256" key="2">
    <source>
        <dbReference type="ARBA" id="ARBA00023002"/>
    </source>
</evidence>
<dbReference type="PRINTS" id="PR00080">
    <property type="entry name" value="SDRFAMILY"/>
</dbReference>
<gene>
    <name evidence="3" type="ORF">FHS12_000267</name>
</gene>
<evidence type="ECO:0000256" key="1">
    <source>
        <dbReference type="ARBA" id="ARBA00006484"/>
    </source>
</evidence>
<dbReference type="PROSITE" id="PS00061">
    <property type="entry name" value="ADH_SHORT"/>
    <property type="match status" value="1"/>
</dbReference>
<dbReference type="Gene3D" id="3.40.50.720">
    <property type="entry name" value="NAD(P)-binding Rossmann-like Domain"/>
    <property type="match status" value="1"/>
</dbReference>
<keyword evidence="2 3" id="KW-0560">Oxidoreductase</keyword>
<reference evidence="3 4" key="1">
    <citation type="submission" date="2020-08" db="EMBL/GenBank/DDBJ databases">
        <title>Genomic Encyclopedia of Type Strains, Phase III (KMG-III): the genomes of soil and plant-associated and newly described type strains.</title>
        <authorList>
            <person name="Whitman W."/>
        </authorList>
    </citation>
    <scope>NUCLEOTIDE SEQUENCE [LARGE SCALE GENOMIC DNA]</scope>
    <source>
        <strain evidence="3 4">CECT 3302</strain>
    </source>
</reference>
<comment type="similarity">
    <text evidence="1">Belongs to the short-chain dehydrogenases/reductases (SDR) family.</text>
</comment>
<dbReference type="PANTHER" id="PTHR43639:SF1">
    <property type="entry name" value="SHORT-CHAIN DEHYDROGENASE_REDUCTASE FAMILY PROTEIN"/>
    <property type="match status" value="1"/>
</dbReference>
<dbReference type="PRINTS" id="PR00081">
    <property type="entry name" value="GDHRDH"/>
</dbReference>
<protein>
    <submittedName>
        <fullName evidence="3">3-oxoacyl-[acyl-carrier protein] reductase</fullName>
        <ecNumber evidence="3">1.1.1.100</ecNumber>
    </submittedName>
</protein>
<organism evidence="3 4">
    <name type="scientific">Nocardioides albus</name>
    <dbReference type="NCBI Taxonomy" id="1841"/>
    <lineage>
        <taxon>Bacteria</taxon>
        <taxon>Bacillati</taxon>
        <taxon>Actinomycetota</taxon>
        <taxon>Actinomycetes</taxon>
        <taxon>Propionibacteriales</taxon>
        <taxon>Nocardioidaceae</taxon>
        <taxon>Nocardioides</taxon>
    </lineage>
</organism>
<sequence length="248" mass="25518">MTEVTRTAVVTGGGTGLGRAIARRLAADGLAVTIVGRRATTLKTAAEEINTAVHADRVTYVVADCAEPGDVRALADACPDRLDVLVLNAGGFTPASGDDLESLAYEWAADYRLNVLTAVLPAEALLPRLARPGGRIVAMSSISALRGHGSYGAAKGAINTWITGLAAEVAADGITANAVAPGFVPDTEFWDSRRSTELIEERTSRIPVGRPGTPDEVAALVAHLTSPDAGFTTGQVVGIHGGALLARL</sequence>
<evidence type="ECO:0000313" key="3">
    <source>
        <dbReference type="EMBL" id="MBB3087344.1"/>
    </source>
</evidence>
<dbReference type="PANTHER" id="PTHR43639">
    <property type="entry name" value="OXIDOREDUCTASE, SHORT-CHAIN DEHYDROGENASE/REDUCTASE FAMILY (AFU_ORTHOLOGUE AFUA_5G02870)"/>
    <property type="match status" value="1"/>
</dbReference>
<dbReference type="Pfam" id="PF13561">
    <property type="entry name" value="adh_short_C2"/>
    <property type="match status" value="1"/>
</dbReference>
<keyword evidence="4" id="KW-1185">Reference proteome</keyword>
<proteinExistence type="inferred from homology"/>
<dbReference type="GO" id="GO:0004316">
    <property type="term" value="F:3-oxoacyl-[acyl-carrier-protein] reductase (NADPH) activity"/>
    <property type="evidence" value="ECO:0007669"/>
    <property type="project" value="UniProtKB-EC"/>
</dbReference>
<name>A0A7W5A125_9ACTN</name>
<dbReference type="Proteomes" id="UP000577707">
    <property type="component" value="Unassembled WGS sequence"/>
</dbReference>
<accession>A0A7W5A125</accession>
<dbReference type="InterPro" id="IPR002347">
    <property type="entry name" value="SDR_fam"/>
</dbReference>
<dbReference type="CDD" id="cd05233">
    <property type="entry name" value="SDR_c"/>
    <property type="match status" value="1"/>
</dbReference>
<dbReference type="AlphaFoldDB" id="A0A7W5A125"/>
<dbReference type="EC" id="1.1.1.100" evidence="3"/>
<dbReference type="SUPFAM" id="SSF51735">
    <property type="entry name" value="NAD(P)-binding Rossmann-fold domains"/>
    <property type="match status" value="1"/>
</dbReference>
<dbReference type="InterPro" id="IPR020904">
    <property type="entry name" value="Sc_DH/Rdtase_CS"/>
</dbReference>
<dbReference type="InterPro" id="IPR036291">
    <property type="entry name" value="NAD(P)-bd_dom_sf"/>
</dbReference>